<dbReference type="OrthoDB" id="10407867at2759"/>
<dbReference type="EMBL" id="CAJPDR010000872">
    <property type="protein sequence ID" value="CAF9943047.1"/>
    <property type="molecule type" value="Genomic_DNA"/>
</dbReference>
<accession>A0A8H3J9F4</accession>
<name>A0A8H3J9F4_9LECA</name>
<sequence>ELSAFETYPNGAPSKCHNSYVPASEVTKLELRDSTVDSETLCSFLQNFEKLQTLTFSTYNGINYSIFNAPLIRDALLSRAKTTLQTLTILGHPKKLSFMGSFCEFEVLAKLHTHWALLLPSTQAQLSAVLPRSLRRLSLIDEKVRGAVTYQTALRDTLSSKLSRSLLLQHVGIETPDFHGLSDDDCILQRDCNEKGLSLTVFRWDDVNTEGETKGLLRGLFHPL</sequence>
<comment type="caution">
    <text evidence="1">The sequence shown here is derived from an EMBL/GenBank/DDBJ whole genome shotgun (WGS) entry which is preliminary data.</text>
</comment>
<reference evidence="1" key="1">
    <citation type="submission" date="2021-03" db="EMBL/GenBank/DDBJ databases">
        <authorList>
            <person name="Tagirdzhanova G."/>
        </authorList>
    </citation>
    <scope>NUCLEOTIDE SEQUENCE</scope>
</reference>
<dbReference type="AlphaFoldDB" id="A0A8H3J9F4"/>
<evidence type="ECO:0000313" key="1">
    <source>
        <dbReference type="EMBL" id="CAF9943047.1"/>
    </source>
</evidence>
<proteinExistence type="predicted"/>
<gene>
    <name evidence="1" type="ORF">ALECFALPRED_010493</name>
</gene>
<dbReference type="Proteomes" id="UP000664203">
    <property type="component" value="Unassembled WGS sequence"/>
</dbReference>
<evidence type="ECO:0000313" key="2">
    <source>
        <dbReference type="Proteomes" id="UP000664203"/>
    </source>
</evidence>
<feature type="non-terminal residue" evidence="1">
    <location>
        <position position="1"/>
    </location>
</feature>
<keyword evidence="2" id="KW-1185">Reference proteome</keyword>
<organism evidence="1 2">
    <name type="scientific">Alectoria fallacina</name>
    <dbReference type="NCBI Taxonomy" id="1903189"/>
    <lineage>
        <taxon>Eukaryota</taxon>
        <taxon>Fungi</taxon>
        <taxon>Dikarya</taxon>
        <taxon>Ascomycota</taxon>
        <taxon>Pezizomycotina</taxon>
        <taxon>Lecanoromycetes</taxon>
        <taxon>OSLEUM clade</taxon>
        <taxon>Lecanoromycetidae</taxon>
        <taxon>Lecanorales</taxon>
        <taxon>Lecanorineae</taxon>
        <taxon>Parmeliaceae</taxon>
        <taxon>Alectoria</taxon>
    </lineage>
</organism>
<protein>
    <submittedName>
        <fullName evidence="1">Uncharacterized protein</fullName>
    </submittedName>
</protein>